<dbReference type="SUPFAM" id="SSF56801">
    <property type="entry name" value="Acetyl-CoA synthetase-like"/>
    <property type="match status" value="1"/>
</dbReference>
<sequence>MVASTCLSHIDNGRLEYEPSLYAALEEPFRKNWKKAAVQTMHQSSSHLANIVGSSAGQSTNGVSGNLTWTYQQLHQGAVRLTAALKNAAIKEGSTISPILPNGVDWCLSFFTSILAKMNMASLDLGLLQDARKVQLEGFLEELQPAVIIVADNAGAAAVDAAIKATGVVVPVKLVSPSDKSAAVPQGWSELDSYGPKIDASAEAAILESARSDNHDRTALTLFTSGSSVGRPKGCPRNVLTLLHGLGAAPKADKTTPSRRLIHSANFRAVLPLVSLATWGDGDTMIIAGPSAAPAGAIDAVAQLQVTDMILFPAQLHAIATHPSLDVSRNGSVATVAMGGDILTRTTVQLAQAIFPNAKFVNVFGMSEGGNFFHWPFFKGDIVYYADVPSFGTVRNIVPRGTPGEMHVDTYITIRNYLHNVSPQNFYTQDGVNWMKTGDTAIIDEKGHCFILGRSKDIIKRAAIPITPAVLETTLAAYTSAVVAVIGIDHPVLGAEPYAILSSFQDKTENDLKSEVVEVLGKDYAIGGAVTLKQLGYDDWPVNPNIGKVNKIELKAALLRYLASKSS</sequence>
<dbReference type="InterPro" id="IPR000873">
    <property type="entry name" value="AMP-dep_synth/lig_dom"/>
</dbReference>
<feature type="domain" description="AMP-dependent synthetase/ligase" evidence="1">
    <location>
        <begin position="65"/>
        <end position="417"/>
    </location>
</feature>
<evidence type="ECO:0000313" key="3">
    <source>
        <dbReference type="Proteomes" id="UP000503462"/>
    </source>
</evidence>
<gene>
    <name evidence="2" type="ORF">AMS68_000298</name>
</gene>
<dbReference type="Pfam" id="PF00501">
    <property type="entry name" value="AMP-binding"/>
    <property type="match status" value="1"/>
</dbReference>
<name>A0A6H0XJG2_9PEZI</name>
<dbReference type="InterPro" id="IPR042099">
    <property type="entry name" value="ANL_N_sf"/>
</dbReference>
<proteinExistence type="predicted"/>
<keyword evidence="3" id="KW-1185">Reference proteome</keyword>
<dbReference type="GO" id="GO:0031956">
    <property type="term" value="F:medium-chain fatty acid-CoA ligase activity"/>
    <property type="evidence" value="ECO:0007669"/>
    <property type="project" value="TreeGrafter"/>
</dbReference>
<accession>A0A6H0XJG2</accession>
<dbReference type="PANTHER" id="PTHR43201">
    <property type="entry name" value="ACYL-COA SYNTHETASE"/>
    <property type="match status" value="1"/>
</dbReference>
<reference evidence="2 3" key="1">
    <citation type="journal article" date="2016" name="Sci. Rep.">
        <title>Peltaster fructicola genome reveals evolution from an invasive phytopathogen to an ectophytic parasite.</title>
        <authorList>
            <person name="Xu C."/>
            <person name="Chen H."/>
            <person name="Gleason M.L."/>
            <person name="Xu J.R."/>
            <person name="Liu H."/>
            <person name="Zhang R."/>
            <person name="Sun G."/>
        </authorList>
    </citation>
    <scope>NUCLEOTIDE SEQUENCE [LARGE SCALE GENOMIC DNA]</scope>
    <source>
        <strain evidence="2 3">LNHT1506</strain>
    </source>
</reference>
<protein>
    <recommendedName>
        <fullName evidence="1">AMP-dependent synthetase/ligase domain-containing protein</fullName>
    </recommendedName>
</protein>
<dbReference type="Proteomes" id="UP000503462">
    <property type="component" value="Chromosome 1"/>
</dbReference>
<dbReference type="Gene3D" id="3.40.50.12780">
    <property type="entry name" value="N-terminal domain of ligase-like"/>
    <property type="match status" value="1"/>
</dbReference>
<dbReference type="AlphaFoldDB" id="A0A6H0XJG2"/>
<organism evidence="2 3">
    <name type="scientific">Peltaster fructicola</name>
    <dbReference type="NCBI Taxonomy" id="286661"/>
    <lineage>
        <taxon>Eukaryota</taxon>
        <taxon>Fungi</taxon>
        <taxon>Dikarya</taxon>
        <taxon>Ascomycota</taxon>
        <taxon>Pezizomycotina</taxon>
        <taxon>Dothideomycetes</taxon>
        <taxon>Dothideomycetes incertae sedis</taxon>
        <taxon>Peltaster</taxon>
    </lineage>
</organism>
<evidence type="ECO:0000313" key="2">
    <source>
        <dbReference type="EMBL" id="QIW94780.1"/>
    </source>
</evidence>
<dbReference type="GO" id="GO:0006631">
    <property type="term" value="P:fatty acid metabolic process"/>
    <property type="evidence" value="ECO:0007669"/>
    <property type="project" value="TreeGrafter"/>
</dbReference>
<dbReference type="PANTHER" id="PTHR43201:SF32">
    <property type="entry name" value="2-SUCCINYLBENZOATE--COA LIGASE, CHLOROPLASTIC_PEROXISOMAL"/>
    <property type="match status" value="1"/>
</dbReference>
<dbReference type="InterPro" id="IPR045851">
    <property type="entry name" value="AMP-bd_C_sf"/>
</dbReference>
<dbReference type="Gene3D" id="3.30.300.30">
    <property type="match status" value="1"/>
</dbReference>
<dbReference type="EMBL" id="CP051139">
    <property type="protein sequence ID" value="QIW94780.1"/>
    <property type="molecule type" value="Genomic_DNA"/>
</dbReference>
<dbReference type="OrthoDB" id="10253869at2759"/>
<evidence type="ECO:0000259" key="1">
    <source>
        <dbReference type="Pfam" id="PF00501"/>
    </source>
</evidence>